<dbReference type="Pfam" id="PF00270">
    <property type="entry name" value="DEAD"/>
    <property type="match status" value="1"/>
</dbReference>
<evidence type="ECO:0000256" key="4">
    <source>
        <dbReference type="ARBA" id="ARBA00022840"/>
    </source>
</evidence>
<dbReference type="InterPro" id="IPR014001">
    <property type="entry name" value="Helicase_ATP-bd"/>
</dbReference>
<dbReference type="Pfam" id="PF00271">
    <property type="entry name" value="Helicase_C"/>
    <property type="match status" value="1"/>
</dbReference>
<feature type="short sequence motif" description="Q motif" evidence="6">
    <location>
        <begin position="7"/>
        <end position="35"/>
    </location>
</feature>
<keyword evidence="1 7" id="KW-0547">Nucleotide-binding</keyword>
<evidence type="ECO:0000259" key="9">
    <source>
        <dbReference type="PROSITE" id="PS51192"/>
    </source>
</evidence>
<dbReference type="Proteomes" id="UP001055025">
    <property type="component" value="Unassembled WGS sequence"/>
</dbReference>
<feature type="compositionally biased region" description="Polar residues" evidence="8">
    <location>
        <begin position="466"/>
        <end position="476"/>
    </location>
</feature>
<evidence type="ECO:0000256" key="8">
    <source>
        <dbReference type="SAM" id="MobiDB-lite"/>
    </source>
</evidence>
<dbReference type="PROSITE" id="PS00039">
    <property type="entry name" value="DEAD_ATP_HELICASE"/>
    <property type="match status" value="1"/>
</dbReference>
<dbReference type="PANTHER" id="PTHR47959:SF13">
    <property type="entry name" value="ATP-DEPENDENT RNA HELICASE RHLE"/>
    <property type="match status" value="1"/>
</dbReference>
<feature type="compositionally biased region" description="Low complexity" evidence="8">
    <location>
        <begin position="502"/>
        <end position="516"/>
    </location>
</feature>
<feature type="compositionally biased region" description="Low complexity" evidence="8">
    <location>
        <begin position="412"/>
        <end position="421"/>
    </location>
</feature>
<comment type="caution">
    <text evidence="12">The sequence shown here is derived from an EMBL/GenBank/DDBJ whole genome shotgun (WGS) entry which is preliminary data.</text>
</comment>
<evidence type="ECO:0000313" key="12">
    <source>
        <dbReference type="EMBL" id="GJM54573.1"/>
    </source>
</evidence>
<dbReference type="Gene3D" id="3.40.50.300">
    <property type="entry name" value="P-loop containing nucleotide triphosphate hydrolases"/>
    <property type="match status" value="2"/>
</dbReference>
<reference evidence="12" key="1">
    <citation type="journal article" date="2022" name="Int. J. Syst. Evol. Microbiol.">
        <title>Granulimonas faecalis gen. nov., sp. nov., and Leptogranulimonas caecicola gen. nov., sp. nov., novel lactate-producing Atopobiaceae bacteria isolated from mouse intestines, and an emended description of the family Atopobiaceae.</title>
        <authorList>
            <person name="Morinaga K."/>
            <person name="Kusada H."/>
            <person name="Sakamoto S."/>
            <person name="Murakami T."/>
            <person name="Toyoda A."/>
            <person name="Mori H."/>
            <person name="Meng X.Y."/>
            <person name="Takashino M."/>
            <person name="Murotomi K."/>
            <person name="Tamaki H."/>
        </authorList>
    </citation>
    <scope>NUCLEOTIDE SEQUENCE</scope>
    <source>
        <strain evidence="12">OPF53</strain>
    </source>
</reference>
<dbReference type="InterPro" id="IPR027417">
    <property type="entry name" value="P-loop_NTPase"/>
</dbReference>
<proteinExistence type="inferred from homology"/>
<dbReference type="EMBL" id="BQKC01000001">
    <property type="protein sequence ID" value="GJM54573.1"/>
    <property type="molecule type" value="Genomic_DNA"/>
</dbReference>
<dbReference type="CDD" id="cd00268">
    <property type="entry name" value="DEADc"/>
    <property type="match status" value="1"/>
</dbReference>
<keyword evidence="4 7" id="KW-0067">ATP-binding</keyword>
<dbReference type="PROSITE" id="PS51194">
    <property type="entry name" value="HELICASE_CTER"/>
    <property type="match status" value="1"/>
</dbReference>
<feature type="region of interest" description="Disordered" evidence="8">
    <location>
        <begin position="376"/>
        <end position="547"/>
    </location>
</feature>
<comment type="similarity">
    <text evidence="5 7">Belongs to the DEAD box helicase family.</text>
</comment>
<feature type="domain" description="Helicase ATP-binding" evidence="9">
    <location>
        <begin position="38"/>
        <end position="210"/>
    </location>
</feature>
<gene>
    <name evidence="12" type="ORF">ATOP_02280</name>
</gene>
<accession>A0AAV5B1Q5</accession>
<evidence type="ECO:0000256" key="5">
    <source>
        <dbReference type="ARBA" id="ARBA00038437"/>
    </source>
</evidence>
<dbReference type="CDD" id="cd18787">
    <property type="entry name" value="SF2_C_DEAD"/>
    <property type="match status" value="1"/>
</dbReference>
<keyword evidence="13" id="KW-1185">Reference proteome</keyword>
<dbReference type="GO" id="GO:0005829">
    <property type="term" value="C:cytosol"/>
    <property type="evidence" value="ECO:0007669"/>
    <property type="project" value="TreeGrafter"/>
</dbReference>
<feature type="domain" description="DEAD-box RNA helicase Q" evidence="11">
    <location>
        <begin position="7"/>
        <end position="35"/>
    </location>
</feature>
<evidence type="ECO:0000256" key="6">
    <source>
        <dbReference type="PROSITE-ProRule" id="PRU00552"/>
    </source>
</evidence>
<dbReference type="GO" id="GO:0016787">
    <property type="term" value="F:hydrolase activity"/>
    <property type="evidence" value="ECO:0007669"/>
    <property type="project" value="UniProtKB-KW"/>
</dbReference>
<dbReference type="SMART" id="SM00490">
    <property type="entry name" value="HELICc"/>
    <property type="match status" value="1"/>
</dbReference>
<dbReference type="PANTHER" id="PTHR47959">
    <property type="entry name" value="ATP-DEPENDENT RNA HELICASE RHLE-RELATED"/>
    <property type="match status" value="1"/>
</dbReference>
<organism evidence="12 13">
    <name type="scientific">Granulimonas faecalis</name>
    <dbReference type="NCBI Taxonomy" id="2894155"/>
    <lineage>
        <taxon>Bacteria</taxon>
        <taxon>Bacillati</taxon>
        <taxon>Actinomycetota</taxon>
        <taxon>Coriobacteriia</taxon>
        <taxon>Coriobacteriales</taxon>
        <taxon>Kribbibacteriaceae</taxon>
        <taxon>Granulimonas</taxon>
    </lineage>
</organism>
<dbReference type="GO" id="GO:0003724">
    <property type="term" value="F:RNA helicase activity"/>
    <property type="evidence" value="ECO:0007669"/>
    <property type="project" value="InterPro"/>
</dbReference>
<dbReference type="GO" id="GO:0003676">
    <property type="term" value="F:nucleic acid binding"/>
    <property type="evidence" value="ECO:0007669"/>
    <property type="project" value="InterPro"/>
</dbReference>
<dbReference type="InterPro" id="IPR014014">
    <property type="entry name" value="RNA_helicase_DEAD_Q_motif"/>
</dbReference>
<dbReference type="SUPFAM" id="SSF52540">
    <property type="entry name" value="P-loop containing nucleoside triphosphate hydrolases"/>
    <property type="match status" value="1"/>
</dbReference>
<dbReference type="InterPro" id="IPR050079">
    <property type="entry name" value="DEAD_box_RNA_helicase"/>
</dbReference>
<dbReference type="InterPro" id="IPR011545">
    <property type="entry name" value="DEAD/DEAH_box_helicase_dom"/>
</dbReference>
<dbReference type="InterPro" id="IPR000629">
    <property type="entry name" value="RNA-helicase_DEAD-box_CS"/>
</dbReference>
<evidence type="ECO:0000259" key="10">
    <source>
        <dbReference type="PROSITE" id="PS51194"/>
    </source>
</evidence>
<feature type="compositionally biased region" description="Basic and acidic residues" evidence="8">
    <location>
        <begin position="439"/>
        <end position="453"/>
    </location>
</feature>
<evidence type="ECO:0000256" key="3">
    <source>
        <dbReference type="ARBA" id="ARBA00022806"/>
    </source>
</evidence>
<evidence type="ECO:0000256" key="7">
    <source>
        <dbReference type="RuleBase" id="RU000492"/>
    </source>
</evidence>
<name>A0AAV5B1Q5_9ACTN</name>
<dbReference type="GO" id="GO:0005524">
    <property type="term" value="F:ATP binding"/>
    <property type="evidence" value="ECO:0007669"/>
    <property type="project" value="UniProtKB-KW"/>
</dbReference>
<dbReference type="AlphaFoldDB" id="A0AAV5B1Q5"/>
<dbReference type="InterPro" id="IPR044742">
    <property type="entry name" value="DEAD/DEAH_RhlB"/>
</dbReference>
<keyword evidence="3 7" id="KW-0347">Helicase</keyword>
<sequence>MSETQSSTFAELGLGAKVLAAVKSLGYESPSPVQEQAIPAVLAGKDVLAAAQTGTGKTAAFLLPVLNDLPHHGKAKGPLCLIVTPTRELAIQIEDVCQTICKKTGHRSVTVVGGVSYGPQRGKLARGCDVLVATPGRLMDLMGTGDCDLSEVTTLVIDEADRMLDMGFLPTVRKIVAACRNRRQTLLFSATLDEAAVGEITDLVHDPAVIEIARRGTAAQTIDQFLLPVSPEVKNKLLAKVLEREGHSRVIVFCRTKHRADAACRRLRKAGIAAAPIHGDRNQNQRERALRDFRKGSIEVLVATDVLARGIDVPDVDYVVNFDVPGDPEDYVHRIGRTGRAGEFGWALTFVTPDDVDDMLATEALMGRTVPAFERTKGLDLGTTPPELDPDRVPAKVRNLPASGKHRKSRTKAAAAKAVARQAKRDKGPRPSHGKPKAKAGERETGKKTKDATAKSPTAPGERGNRSSNAKRQGASTKGRGSQGRGDSSRGNGRPGSRKRSGSSQRESGSGQGWQSYNGPRPSKPARKKGRRPGDLGGKTRSKSGRR</sequence>
<keyword evidence="2 7" id="KW-0378">Hydrolase</keyword>
<evidence type="ECO:0000256" key="2">
    <source>
        <dbReference type="ARBA" id="ARBA00022801"/>
    </source>
</evidence>
<evidence type="ECO:0000256" key="1">
    <source>
        <dbReference type="ARBA" id="ARBA00022741"/>
    </source>
</evidence>
<dbReference type="PROSITE" id="PS51195">
    <property type="entry name" value="Q_MOTIF"/>
    <property type="match status" value="1"/>
</dbReference>
<dbReference type="InterPro" id="IPR001650">
    <property type="entry name" value="Helicase_C-like"/>
</dbReference>
<dbReference type="PROSITE" id="PS51192">
    <property type="entry name" value="HELICASE_ATP_BIND_1"/>
    <property type="match status" value="1"/>
</dbReference>
<dbReference type="RefSeq" id="WP_265590481.1">
    <property type="nucleotide sequence ID" value="NZ_BQKC01000001.1"/>
</dbReference>
<protein>
    <submittedName>
        <fullName evidence="12">ATP-dependent RNA helicase RhlE</fullName>
    </submittedName>
</protein>
<feature type="domain" description="Helicase C-terminal" evidence="10">
    <location>
        <begin position="221"/>
        <end position="392"/>
    </location>
</feature>
<evidence type="ECO:0000259" key="11">
    <source>
        <dbReference type="PROSITE" id="PS51195"/>
    </source>
</evidence>
<dbReference type="SMART" id="SM00487">
    <property type="entry name" value="DEXDc"/>
    <property type="match status" value="1"/>
</dbReference>
<evidence type="ECO:0000313" key="13">
    <source>
        <dbReference type="Proteomes" id="UP001055025"/>
    </source>
</evidence>